<dbReference type="GeneID" id="54547721"/>
<dbReference type="Proteomes" id="UP000800097">
    <property type="component" value="Unassembled WGS sequence"/>
</dbReference>
<name>A0A6A6JMQ0_WESOR</name>
<accession>A0A6A6JMQ0</accession>
<dbReference type="AlphaFoldDB" id="A0A6A6JMQ0"/>
<evidence type="ECO:0000313" key="2">
    <source>
        <dbReference type="EMBL" id="KAF2276936.1"/>
    </source>
</evidence>
<organism evidence="2 3">
    <name type="scientific">Westerdykella ornata</name>
    <dbReference type="NCBI Taxonomy" id="318751"/>
    <lineage>
        <taxon>Eukaryota</taxon>
        <taxon>Fungi</taxon>
        <taxon>Dikarya</taxon>
        <taxon>Ascomycota</taxon>
        <taxon>Pezizomycotina</taxon>
        <taxon>Dothideomycetes</taxon>
        <taxon>Pleosporomycetidae</taxon>
        <taxon>Pleosporales</taxon>
        <taxon>Sporormiaceae</taxon>
        <taxon>Westerdykella</taxon>
    </lineage>
</organism>
<feature type="region of interest" description="Disordered" evidence="1">
    <location>
        <begin position="147"/>
        <end position="166"/>
    </location>
</feature>
<protein>
    <submittedName>
        <fullName evidence="2">Uncharacterized protein</fullName>
    </submittedName>
</protein>
<evidence type="ECO:0000313" key="3">
    <source>
        <dbReference type="Proteomes" id="UP000800097"/>
    </source>
</evidence>
<proteinExistence type="predicted"/>
<feature type="region of interest" description="Disordered" evidence="1">
    <location>
        <begin position="105"/>
        <end position="132"/>
    </location>
</feature>
<sequence length="166" mass="17636">MDSPPFSALPSLTPPPFLLRCFSHESNSHTPPWGCPSPNTISGPCTGLDVTCYLGTLNGARPPHHLHAVAFPSRSYVATTRLRTSPLVIRTHSLLLSGRLDAPATRGAEGATCSHPHPPSANITSPSISTTTTAIPRGHRLKINRKGFINTSPQGTGLVRHPDDIS</sequence>
<reference evidence="2" key="1">
    <citation type="journal article" date="2020" name="Stud. Mycol.">
        <title>101 Dothideomycetes genomes: a test case for predicting lifestyles and emergence of pathogens.</title>
        <authorList>
            <person name="Haridas S."/>
            <person name="Albert R."/>
            <person name="Binder M."/>
            <person name="Bloem J."/>
            <person name="Labutti K."/>
            <person name="Salamov A."/>
            <person name="Andreopoulos B."/>
            <person name="Baker S."/>
            <person name="Barry K."/>
            <person name="Bills G."/>
            <person name="Bluhm B."/>
            <person name="Cannon C."/>
            <person name="Castanera R."/>
            <person name="Culley D."/>
            <person name="Daum C."/>
            <person name="Ezra D."/>
            <person name="Gonzalez J."/>
            <person name="Henrissat B."/>
            <person name="Kuo A."/>
            <person name="Liang C."/>
            <person name="Lipzen A."/>
            <person name="Lutzoni F."/>
            <person name="Magnuson J."/>
            <person name="Mondo S."/>
            <person name="Nolan M."/>
            <person name="Ohm R."/>
            <person name="Pangilinan J."/>
            <person name="Park H.-J."/>
            <person name="Ramirez L."/>
            <person name="Alfaro M."/>
            <person name="Sun H."/>
            <person name="Tritt A."/>
            <person name="Yoshinaga Y."/>
            <person name="Zwiers L.-H."/>
            <person name="Turgeon B."/>
            <person name="Goodwin S."/>
            <person name="Spatafora J."/>
            <person name="Crous P."/>
            <person name="Grigoriev I."/>
        </authorList>
    </citation>
    <scope>NUCLEOTIDE SEQUENCE</scope>
    <source>
        <strain evidence="2">CBS 379.55</strain>
    </source>
</reference>
<dbReference type="RefSeq" id="XP_033654475.1">
    <property type="nucleotide sequence ID" value="XM_033794546.1"/>
</dbReference>
<dbReference type="EMBL" id="ML986491">
    <property type="protein sequence ID" value="KAF2276936.1"/>
    <property type="molecule type" value="Genomic_DNA"/>
</dbReference>
<feature type="compositionally biased region" description="Low complexity" evidence="1">
    <location>
        <begin position="120"/>
        <end position="132"/>
    </location>
</feature>
<gene>
    <name evidence="2" type="ORF">EI97DRAFT_303675</name>
</gene>
<evidence type="ECO:0000256" key="1">
    <source>
        <dbReference type="SAM" id="MobiDB-lite"/>
    </source>
</evidence>
<keyword evidence="3" id="KW-1185">Reference proteome</keyword>